<comment type="cofactor">
    <cofactor evidence="1">
        <name>Ca(2+)</name>
        <dbReference type="ChEBI" id="CHEBI:29108"/>
    </cofactor>
</comment>
<evidence type="ECO:0000256" key="5">
    <source>
        <dbReference type="ARBA" id="ARBA00022801"/>
    </source>
</evidence>
<reference evidence="11" key="1">
    <citation type="submission" date="2017-01" db="EMBL/GenBank/DDBJ databases">
        <authorList>
            <person name="Varghese N."/>
            <person name="Submissions S."/>
        </authorList>
    </citation>
    <scope>NUCLEOTIDE SEQUENCE [LARGE SCALE GENOMIC DNA]</scope>
    <source>
        <strain evidence="11">DSM 21054</strain>
    </source>
</reference>
<evidence type="ECO:0000256" key="1">
    <source>
        <dbReference type="ARBA" id="ARBA00001913"/>
    </source>
</evidence>
<dbReference type="SUPFAM" id="SSF53649">
    <property type="entry name" value="Alkaline phosphatase-like"/>
    <property type="match status" value="1"/>
</dbReference>
<evidence type="ECO:0000313" key="11">
    <source>
        <dbReference type="Proteomes" id="UP000186917"/>
    </source>
</evidence>
<name>A0A173MIL8_9BACT</name>
<keyword evidence="11" id="KW-1185">Reference proteome</keyword>
<dbReference type="InterPro" id="IPR000917">
    <property type="entry name" value="Sulfatase_N"/>
</dbReference>
<feature type="domain" description="Sulfatase N-terminal" evidence="9">
    <location>
        <begin position="24"/>
        <end position="333"/>
    </location>
</feature>
<dbReference type="Pfam" id="PF14707">
    <property type="entry name" value="Sulfatase_C"/>
    <property type="match status" value="1"/>
</dbReference>
<gene>
    <name evidence="10" type="ORF">SAMN05421788_102115</name>
</gene>
<dbReference type="STRING" id="477680.SAMN05421788_102115"/>
<feature type="chain" id="PRO_5030023015" evidence="8">
    <location>
        <begin position="18"/>
        <end position="474"/>
    </location>
</feature>
<dbReference type="KEGG" id="fln:FLA_3284"/>
<sequence>MLSALLLLLVTASAVSAQSKQRPPNFIIILADDLGYGDLGSYGHPTIETPYLDQLAQEGTRFTQFYVAASVCSPSRAALLTGRLPVRTGITGGLGVFFPHSATGLPHTEITIAKALQQKGYHTGIVGKWHLGSLPDYLPTHYGFDEYFGIPYSNDMEPNNAAHIPYPALPLYKGNKVIEENPDQRLLTQRYTTAAVDFIKSNKDKPFFLYYPNNAPHVPLFASPAFAGKSKRGQYGDVVQEFDWSVGQIVKTLKELKLDNNTFVLFLSDNGPWLTQHENGGSAGLLRDGKSSAWEGGTRVPAIAWWPGTIPPRVSTAITSSLDILPTLLHQAGATVPADKPIDGVDITAVLTGKNDTVRTIIYYYDSDKLYAIRKGSWKAHFSTHSGYSPQPPQQHATPLLYNIENDPSEKEDVSSSHSDIVAALQQLYTAQLAAAPVAPSELSRFQPGELNNAFQQFIQKRKEQAASAAPATK</sequence>
<dbReference type="GO" id="GO:0046872">
    <property type="term" value="F:metal ion binding"/>
    <property type="evidence" value="ECO:0007669"/>
    <property type="project" value="UniProtKB-KW"/>
</dbReference>
<dbReference type="FunFam" id="3.40.720.10:FF:000023">
    <property type="entry name" value="Arylsulfatase A"/>
    <property type="match status" value="1"/>
</dbReference>
<dbReference type="CDD" id="cd16026">
    <property type="entry name" value="GALNS_like"/>
    <property type="match status" value="1"/>
</dbReference>
<dbReference type="Proteomes" id="UP000186917">
    <property type="component" value="Unassembled WGS sequence"/>
</dbReference>
<evidence type="ECO:0000256" key="4">
    <source>
        <dbReference type="ARBA" id="ARBA00022729"/>
    </source>
</evidence>
<evidence type="ECO:0000259" key="9">
    <source>
        <dbReference type="Pfam" id="PF00884"/>
    </source>
</evidence>
<evidence type="ECO:0000256" key="2">
    <source>
        <dbReference type="ARBA" id="ARBA00008779"/>
    </source>
</evidence>
<accession>A0A173MIL8</accession>
<protein>
    <submittedName>
        <fullName evidence="10">Arylsulfatase</fullName>
    </submittedName>
</protein>
<evidence type="ECO:0000313" key="10">
    <source>
        <dbReference type="EMBL" id="SIS92368.1"/>
    </source>
</evidence>
<dbReference type="PANTHER" id="PTHR42693:SF11">
    <property type="entry name" value="ARYLSULFATASE A"/>
    <property type="match status" value="1"/>
</dbReference>
<keyword evidence="5" id="KW-0378">Hydrolase</keyword>
<feature type="signal peptide" evidence="8">
    <location>
        <begin position="1"/>
        <end position="17"/>
    </location>
</feature>
<evidence type="ECO:0000256" key="6">
    <source>
        <dbReference type="ARBA" id="ARBA00022837"/>
    </source>
</evidence>
<keyword evidence="6" id="KW-0106">Calcium</keyword>
<dbReference type="Gene3D" id="3.30.1120.10">
    <property type="match status" value="1"/>
</dbReference>
<dbReference type="Pfam" id="PF00884">
    <property type="entry name" value="Sulfatase"/>
    <property type="match status" value="1"/>
</dbReference>
<evidence type="ECO:0000256" key="8">
    <source>
        <dbReference type="SAM" id="SignalP"/>
    </source>
</evidence>
<dbReference type="RefSeq" id="WP_076377638.1">
    <property type="nucleotide sequence ID" value="NZ_AP017422.1"/>
</dbReference>
<dbReference type="PROSITE" id="PS00523">
    <property type="entry name" value="SULFATASE_1"/>
    <property type="match status" value="1"/>
</dbReference>
<dbReference type="PROSITE" id="PS00149">
    <property type="entry name" value="SULFATASE_2"/>
    <property type="match status" value="1"/>
</dbReference>
<dbReference type="InterPro" id="IPR050738">
    <property type="entry name" value="Sulfatase"/>
</dbReference>
<dbReference type="GO" id="GO:0004065">
    <property type="term" value="F:arylsulfatase activity"/>
    <property type="evidence" value="ECO:0007669"/>
    <property type="project" value="TreeGrafter"/>
</dbReference>
<evidence type="ECO:0000256" key="7">
    <source>
        <dbReference type="ARBA" id="ARBA00023180"/>
    </source>
</evidence>
<dbReference type="InterPro" id="IPR017850">
    <property type="entry name" value="Alkaline_phosphatase_core_sf"/>
</dbReference>
<dbReference type="EMBL" id="FTOR01000002">
    <property type="protein sequence ID" value="SIS92368.1"/>
    <property type="molecule type" value="Genomic_DNA"/>
</dbReference>
<keyword evidence="4 8" id="KW-0732">Signal</keyword>
<dbReference type="AlphaFoldDB" id="A0A173MIL8"/>
<keyword evidence="3" id="KW-0479">Metal-binding</keyword>
<dbReference type="InterPro" id="IPR024607">
    <property type="entry name" value="Sulfatase_CS"/>
</dbReference>
<dbReference type="PANTHER" id="PTHR42693">
    <property type="entry name" value="ARYLSULFATASE FAMILY MEMBER"/>
    <property type="match status" value="1"/>
</dbReference>
<proteinExistence type="inferred from homology"/>
<comment type="similarity">
    <text evidence="2">Belongs to the sulfatase family.</text>
</comment>
<organism evidence="10 11">
    <name type="scientific">Filimonas lacunae</name>
    <dbReference type="NCBI Taxonomy" id="477680"/>
    <lineage>
        <taxon>Bacteria</taxon>
        <taxon>Pseudomonadati</taxon>
        <taxon>Bacteroidota</taxon>
        <taxon>Chitinophagia</taxon>
        <taxon>Chitinophagales</taxon>
        <taxon>Chitinophagaceae</taxon>
        <taxon>Filimonas</taxon>
    </lineage>
</organism>
<dbReference type="Gene3D" id="3.40.720.10">
    <property type="entry name" value="Alkaline Phosphatase, subunit A"/>
    <property type="match status" value="1"/>
</dbReference>
<evidence type="ECO:0000256" key="3">
    <source>
        <dbReference type="ARBA" id="ARBA00022723"/>
    </source>
</evidence>
<keyword evidence="7" id="KW-0325">Glycoprotein</keyword>